<evidence type="ECO:0000256" key="3">
    <source>
        <dbReference type="ARBA" id="ARBA00022692"/>
    </source>
</evidence>
<evidence type="ECO:0000256" key="1">
    <source>
        <dbReference type="ARBA" id="ARBA00004141"/>
    </source>
</evidence>
<dbReference type="GO" id="GO:0016811">
    <property type="term" value="F:hydrolase activity, acting on carbon-nitrogen (but not peptide) bonds, in linear amides"/>
    <property type="evidence" value="ECO:0007669"/>
    <property type="project" value="InterPro"/>
</dbReference>
<feature type="binding site" evidence="7">
    <location>
        <position position="24"/>
    </location>
    <ligand>
        <name>Ca(2+)</name>
        <dbReference type="ChEBI" id="CHEBI:29108"/>
    </ligand>
</feature>
<feature type="binding site" evidence="7">
    <location>
        <position position="26"/>
    </location>
    <ligand>
        <name>Ca(2+)</name>
        <dbReference type="ChEBI" id="CHEBI:29108"/>
    </ligand>
</feature>
<evidence type="ECO:0000313" key="11">
    <source>
        <dbReference type="Proteomes" id="UP001211907"/>
    </source>
</evidence>
<comment type="similarity">
    <text evidence="2">Belongs to the alkaline ceramidase family.</text>
</comment>
<organism evidence="10 11">
    <name type="scientific">Physocladia obscura</name>
    <dbReference type="NCBI Taxonomy" id="109957"/>
    <lineage>
        <taxon>Eukaryota</taxon>
        <taxon>Fungi</taxon>
        <taxon>Fungi incertae sedis</taxon>
        <taxon>Chytridiomycota</taxon>
        <taxon>Chytridiomycota incertae sedis</taxon>
        <taxon>Chytridiomycetes</taxon>
        <taxon>Chytridiales</taxon>
        <taxon>Chytriomycetaceae</taxon>
        <taxon>Physocladia</taxon>
    </lineage>
</organism>
<dbReference type="PANTHER" id="PTHR46187">
    <property type="entry name" value="ALKALINE CERAMIDASE 3"/>
    <property type="match status" value="1"/>
</dbReference>
<keyword evidence="5 9" id="KW-1133">Transmembrane helix</keyword>
<evidence type="ECO:0000256" key="5">
    <source>
        <dbReference type="ARBA" id="ARBA00022989"/>
    </source>
</evidence>
<dbReference type="EMBL" id="JADGJH010001563">
    <property type="protein sequence ID" value="KAJ3112220.1"/>
    <property type="molecule type" value="Genomic_DNA"/>
</dbReference>
<feature type="transmembrane region" description="Helical" evidence="9">
    <location>
        <begin position="123"/>
        <end position="143"/>
    </location>
</feature>
<gene>
    <name evidence="10" type="primary">ACER3_1</name>
    <name evidence="10" type="ORF">HK100_002417</name>
</gene>
<evidence type="ECO:0000256" key="7">
    <source>
        <dbReference type="PIRSR" id="PIRSR608901-1"/>
    </source>
</evidence>
<feature type="binding site" evidence="8">
    <location>
        <position position="86"/>
    </location>
    <ligand>
        <name>Zn(2+)</name>
        <dbReference type="ChEBI" id="CHEBI:29105"/>
        <note>catalytic</note>
    </ligand>
</feature>
<dbReference type="GO" id="GO:0046872">
    <property type="term" value="F:metal ion binding"/>
    <property type="evidence" value="ECO:0007669"/>
    <property type="project" value="UniProtKB-KW"/>
</dbReference>
<dbReference type="PANTHER" id="PTHR46187:SF3">
    <property type="entry name" value="ALKALINE CERAMIDASE 3"/>
    <property type="match status" value="1"/>
</dbReference>
<feature type="binding site" evidence="7">
    <location>
        <position position="28"/>
    </location>
    <ligand>
        <name>Ca(2+)</name>
        <dbReference type="ChEBI" id="CHEBI:29108"/>
    </ligand>
</feature>
<evidence type="ECO:0000256" key="8">
    <source>
        <dbReference type="PIRSR" id="PIRSR608901-2"/>
    </source>
</evidence>
<dbReference type="GO" id="GO:0005789">
    <property type="term" value="C:endoplasmic reticulum membrane"/>
    <property type="evidence" value="ECO:0007669"/>
    <property type="project" value="TreeGrafter"/>
</dbReference>
<feature type="transmembrane region" description="Helical" evidence="9">
    <location>
        <begin position="38"/>
        <end position="59"/>
    </location>
</feature>
<keyword evidence="7" id="KW-0479">Metal-binding</keyword>
<feature type="transmembrane region" description="Helical" evidence="9">
    <location>
        <begin position="233"/>
        <end position="257"/>
    </location>
</feature>
<dbReference type="AlphaFoldDB" id="A0AAD5SY26"/>
<keyword evidence="4" id="KW-0378">Hydrolase</keyword>
<name>A0AAD5SY26_9FUNG</name>
<dbReference type="Pfam" id="PF05875">
    <property type="entry name" value="Ceramidase"/>
    <property type="match status" value="1"/>
</dbReference>
<comment type="caution">
    <text evidence="10">The sequence shown here is derived from an EMBL/GenBank/DDBJ whole genome shotgun (WGS) entry which is preliminary data.</text>
</comment>
<keyword evidence="6 9" id="KW-0472">Membrane</keyword>
<sequence>MVGYSFWPAGKEGYWGPTTSTLDWCEENYIITQYIAEFWNTVSNLVFLVFAWIGAKNLLTVGVNERRNLLGFLSLVIVAIGSMMFHGTMWFNAQMLDELPMIYNGCILVFSLLTIFPEANARVSFFTYFFTGYGVFVTVVYVYWSNPTFLVACHTILLWSMVALLPIQIRHLEKTYPQHTHKMPSLWKFYFYGIASYLVGSIFWSIDNTLCPWLRFARGYVGTPVGILFEFHLWWHFFIAVGGYSCVMTTAFLRALALGREDIDLKWVWGVFPMLTHFMGTLKSNRVKQHSNSKKICGGFRFGFRRIGVLAATATTAVILFNNFANDNNASDHNSDKPGFSLWKLAADWNILPLHELRTSFLYTGTPNLASSTNPASLDKPDNPADSLLDRARKIVAHGFHGPKSENLYRLAYAGVYDRRTRNAVWVAERLTK</sequence>
<feature type="binding site" evidence="8">
    <location>
        <position position="232"/>
    </location>
    <ligand>
        <name>Zn(2+)</name>
        <dbReference type="ChEBI" id="CHEBI:29105"/>
        <note>catalytic</note>
    </ligand>
</feature>
<dbReference type="Proteomes" id="UP001211907">
    <property type="component" value="Unassembled WGS sequence"/>
</dbReference>
<keyword evidence="8" id="KW-0862">Zinc</keyword>
<accession>A0AAD5SY26</accession>
<evidence type="ECO:0000256" key="6">
    <source>
        <dbReference type="ARBA" id="ARBA00023136"/>
    </source>
</evidence>
<feature type="transmembrane region" description="Helical" evidence="9">
    <location>
        <begin position="149"/>
        <end position="169"/>
    </location>
</feature>
<keyword evidence="11" id="KW-1185">Reference proteome</keyword>
<feature type="binding site" evidence="8">
    <location>
        <position position="236"/>
    </location>
    <ligand>
        <name>Zn(2+)</name>
        <dbReference type="ChEBI" id="CHEBI:29105"/>
        <note>catalytic</note>
    </ligand>
</feature>
<feature type="transmembrane region" description="Helical" evidence="9">
    <location>
        <begin position="189"/>
        <end position="206"/>
    </location>
</feature>
<proteinExistence type="inferred from homology"/>
<feature type="binding site" evidence="7">
    <location>
        <position position="37"/>
    </location>
    <ligand>
        <name>Ca(2+)</name>
        <dbReference type="ChEBI" id="CHEBI:29108"/>
    </ligand>
</feature>
<comment type="subcellular location">
    <subcellularLocation>
        <location evidence="1">Membrane</location>
        <topology evidence="1">Multi-pass membrane protein</topology>
    </subcellularLocation>
</comment>
<evidence type="ECO:0000256" key="4">
    <source>
        <dbReference type="ARBA" id="ARBA00022801"/>
    </source>
</evidence>
<feature type="transmembrane region" description="Helical" evidence="9">
    <location>
        <begin position="71"/>
        <end position="93"/>
    </location>
</feature>
<feature type="binding site" evidence="7">
    <location>
        <position position="23"/>
    </location>
    <ligand>
        <name>Ca(2+)</name>
        <dbReference type="ChEBI" id="CHEBI:29108"/>
    </ligand>
</feature>
<dbReference type="InterPro" id="IPR008901">
    <property type="entry name" value="ACER"/>
</dbReference>
<evidence type="ECO:0000313" key="10">
    <source>
        <dbReference type="EMBL" id="KAJ3112220.1"/>
    </source>
</evidence>
<keyword evidence="7" id="KW-0106">Calcium</keyword>
<dbReference type="GO" id="GO:0006672">
    <property type="term" value="P:ceramide metabolic process"/>
    <property type="evidence" value="ECO:0007669"/>
    <property type="project" value="InterPro"/>
</dbReference>
<keyword evidence="3 9" id="KW-0812">Transmembrane</keyword>
<comment type="cofactor">
    <cofactor evidence="8">
        <name>Zn(2+)</name>
        <dbReference type="ChEBI" id="CHEBI:29105"/>
    </cofactor>
</comment>
<reference evidence="10" key="1">
    <citation type="submission" date="2020-05" db="EMBL/GenBank/DDBJ databases">
        <title>Phylogenomic resolution of chytrid fungi.</title>
        <authorList>
            <person name="Stajich J.E."/>
            <person name="Amses K."/>
            <person name="Simmons R."/>
            <person name="Seto K."/>
            <person name="Myers J."/>
            <person name="Bonds A."/>
            <person name="Quandt C.A."/>
            <person name="Barry K."/>
            <person name="Liu P."/>
            <person name="Grigoriev I."/>
            <person name="Longcore J.E."/>
            <person name="James T.Y."/>
        </authorList>
    </citation>
    <scope>NUCLEOTIDE SEQUENCE</scope>
    <source>
        <strain evidence="10">JEL0513</strain>
    </source>
</reference>
<protein>
    <submittedName>
        <fullName evidence="10">Alkaline ceramidase 3</fullName>
    </submittedName>
</protein>
<evidence type="ECO:0000256" key="2">
    <source>
        <dbReference type="ARBA" id="ARBA00009780"/>
    </source>
</evidence>
<evidence type="ECO:0000256" key="9">
    <source>
        <dbReference type="SAM" id="Phobius"/>
    </source>
</evidence>
<feature type="transmembrane region" description="Helical" evidence="9">
    <location>
        <begin position="99"/>
        <end position="116"/>
    </location>
</feature>